<dbReference type="SUPFAM" id="SSF55608">
    <property type="entry name" value="Homing endonucleases"/>
    <property type="match status" value="1"/>
</dbReference>
<proteinExistence type="predicted"/>
<keyword evidence="2" id="KW-0540">Nuclease</keyword>
<dbReference type="InterPro" id="IPR004860">
    <property type="entry name" value="LAGLIDADG_dom"/>
</dbReference>
<reference evidence="2" key="1">
    <citation type="submission" date="2020-03" db="EMBL/GenBank/DDBJ databases">
        <title>The deep terrestrial virosphere.</title>
        <authorList>
            <person name="Holmfeldt K."/>
            <person name="Nilsson E."/>
            <person name="Simone D."/>
            <person name="Lopez-Fernandez M."/>
            <person name="Wu X."/>
            <person name="de Brujin I."/>
            <person name="Lundin D."/>
            <person name="Andersson A."/>
            <person name="Bertilsson S."/>
            <person name="Dopson M."/>
        </authorList>
    </citation>
    <scope>NUCLEOTIDE SEQUENCE</scope>
    <source>
        <strain evidence="2">TM448B01728</strain>
    </source>
</reference>
<feature type="domain" description="Homing endonuclease LAGLIDADG" evidence="1">
    <location>
        <begin position="26"/>
        <end position="115"/>
    </location>
</feature>
<keyword evidence="2" id="KW-0255">Endonuclease</keyword>
<evidence type="ECO:0000313" key="2">
    <source>
        <dbReference type="EMBL" id="QJH99883.1"/>
    </source>
</evidence>
<dbReference type="GO" id="GO:0004519">
    <property type="term" value="F:endonuclease activity"/>
    <property type="evidence" value="ECO:0007669"/>
    <property type="project" value="UniProtKB-KW"/>
</dbReference>
<keyword evidence="2" id="KW-0378">Hydrolase</keyword>
<gene>
    <name evidence="2" type="ORF">TM448B01728_0004</name>
</gene>
<sequence>MKEYNNLIKKYLSNSSWRLRDLILYLAGFFDGEGCISNTPHHFKVKEKEYKYFKPSIQIYNTHKKIMEFISAILDFYQIDHGAYFTEKGRWNPVYTIKIRNKEGIKNFIVLVRDFLICKKEQSCLMLQFIEKGNLVNNETLELSRKLSSLNTKGKFWRDKYEIYK</sequence>
<name>A0A6M3XSW6_9ZZZZ</name>
<dbReference type="EMBL" id="MT144815">
    <property type="protein sequence ID" value="QJH99883.1"/>
    <property type="molecule type" value="Genomic_DNA"/>
</dbReference>
<dbReference type="InterPro" id="IPR027434">
    <property type="entry name" value="Homing_endonucl"/>
</dbReference>
<protein>
    <submittedName>
        <fullName evidence="2">Putative homing endonuclease</fullName>
    </submittedName>
</protein>
<dbReference type="Pfam" id="PF00961">
    <property type="entry name" value="LAGLIDADG_1"/>
    <property type="match status" value="1"/>
</dbReference>
<dbReference type="AlphaFoldDB" id="A0A6M3XSW6"/>
<evidence type="ECO:0000259" key="1">
    <source>
        <dbReference type="Pfam" id="PF00961"/>
    </source>
</evidence>
<organism evidence="2">
    <name type="scientific">viral metagenome</name>
    <dbReference type="NCBI Taxonomy" id="1070528"/>
    <lineage>
        <taxon>unclassified sequences</taxon>
        <taxon>metagenomes</taxon>
        <taxon>organismal metagenomes</taxon>
    </lineage>
</organism>
<dbReference type="Gene3D" id="3.10.28.10">
    <property type="entry name" value="Homing endonucleases"/>
    <property type="match status" value="1"/>
</dbReference>
<accession>A0A6M3XSW6</accession>